<dbReference type="AlphaFoldDB" id="A0A5J5BTR5"/>
<sequence length="241" mass="26365">MPKSMDFQVADIEHTLIFLLLRRLGVDIKESDMDKDRHFGFFHRGVQVSRDLYHGATIINEEGESSQEHSATDFEAEVESTIQQAISPIASNPNLPTVAPAPVALDAPTPAPQILYPLPQPVTFYALVVGANNASSAAVVAAMLPYPPTSVGSMPQAQLNDSHVAYFLLGKKPNGSLLELGSWRWRTFLTMVPLRNRLILLGTGDANILIQLSFIPLFHSSLYVQSLTADKGHLCNLESAF</sequence>
<accession>A0A5J5BTR5</accession>
<reference evidence="1 2" key="1">
    <citation type="submission" date="2019-09" db="EMBL/GenBank/DDBJ databases">
        <title>A chromosome-level genome assembly of the Chinese tupelo Nyssa sinensis.</title>
        <authorList>
            <person name="Yang X."/>
            <person name="Kang M."/>
            <person name="Yang Y."/>
            <person name="Xiong H."/>
            <person name="Wang M."/>
            <person name="Zhang Z."/>
            <person name="Wang Z."/>
            <person name="Wu H."/>
            <person name="Ma T."/>
            <person name="Liu J."/>
            <person name="Xi Z."/>
        </authorList>
    </citation>
    <scope>NUCLEOTIDE SEQUENCE [LARGE SCALE GENOMIC DNA]</scope>
    <source>
        <strain evidence="1">J267</strain>
        <tissue evidence="1">Leaf</tissue>
    </source>
</reference>
<dbReference type="Proteomes" id="UP000325577">
    <property type="component" value="Linkage Group LG1"/>
</dbReference>
<dbReference type="EMBL" id="CM018032">
    <property type="protein sequence ID" value="KAA8546329.1"/>
    <property type="molecule type" value="Genomic_DNA"/>
</dbReference>
<name>A0A5J5BTR5_9ASTE</name>
<protein>
    <submittedName>
        <fullName evidence="1">Uncharacterized protein</fullName>
    </submittedName>
</protein>
<keyword evidence="2" id="KW-1185">Reference proteome</keyword>
<proteinExistence type="predicted"/>
<organism evidence="1 2">
    <name type="scientific">Nyssa sinensis</name>
    <dbReference type="NCBI Taxonomy" id="561372"/>
    <lineage>
        <taxon>Eukaryota</taxon>
        <taxon>Viridiplantae</taxon>
        <taxon>Streptophyta</taxon>
        <taxon>Embryophyta</taxon>
        <taxon>Tracheophyta</taxon>
        <taxon>Spermatophyta</taxon>
        <taxon>Magnoliopsida</taxon>
        <taxon>eudicotyledons</taxon>
        <taxon>Gunneridae</taxon>
        <taxon>Pentapetalae</taxon>
        <taxon>asterids</taxon>
        <taxon>Cornales</taxon>
        <taxon>Nyssaceae</taxon>
        <taxon>Nyssa</taxon>
    </lineage>
</organism>
<evidence type="ECO:0000313" key="2">
    <source>
        <dbReference type="Proteomes" id="UP000325577"/>
    </source>
</evidence>
<evidence type="ECO:0000313" key="1">
    <source>
        <dbReference type="EMBL" id="KAA8546329.1"/>
    </source>
</evidence>
<gene>
    <name evidence="1" type="ORF">F0562_002932</name>
</gene>